<evidence type="ECO:0000313" key="3">
    <source>
        <dbReference type="EMBL" id="CAE7453534.1"/>
    </source>
</evidence>
<dbReference type="Proteomes" id="UP000604046">
    <property type="component" value="Unassembled WGS sequence"/>
</dbReference>
<organism evidence="3 4">
    <name type="scientific">Symbiodinium natans</name>
    <dbReference type="NCBI Taxonomy" id="878477"/>
    <lineage>
        <taxon>Eukaryota</taxon>
        <taxon>Sar</taxon>
        <taxon>Alveolata</taxon>
        <taxon>Dinophyceae</taxon>
        <taxon>Suessiales</taxon>
        <taxon>Symbiodiniaceae</taxon>
        <taxon>Symbiodinium</taxon>
    </lineage>
</organism>
<dbReference type="PRINTS" id="PR00625">
    <property type="entry name" value="JDOMAIN"/>
</dbReference>
<evidence type="ECO:0000313" key="4">
    <source>
        <dbReference type="Proteomes" id="UP000604046"/>
    </source>
</evidence>
<dbReference type="OrthoDB" id="348913at2759"/>
<name>A0A812RTI8_9DINO</name>
<dbReference type="Pfam" id="PF00226">
    <property type="entry name" value="DnaJ"/>
    <property type="match status" value="1"/>
</dbReference>
<protein>
    <submittedName>
        <fullName evidence="3">DnaJ protein</fullName>
    </submittedName>
</protein>
<reference evidence="3" key="1">
    <citation type="submission" date="2021-02" db="EMBL/GenBank/DDBJ databases">
        <authorList>
            <person name="Dougan E. K."/>
            <person name="Rhodes N."/>
            <person name="Thang M."/>
            <person name="Chan C."/>
        </authorList>
    </citation>
    <scope>NUCLEOTIDE SEQUENCE</scope>
</reference>
<evidence type="ECO:0000259" key="2">
    <source>
        <dbReference type="PROSITE" id="PS50076"/>
    </source>
</evidence>
<dbReference type="AlphaFoldDB" id="A0A812RTI8"/>
<dbReference type="EMBL" id="CAJNDS010002373">
    <property type="protein sequence ID" value="CAE7453534.1"/>
    <property type="molecule type" value="Genomic_DNA"/>
</dbReference>
<feature type="domain" description="J" evidence="2">
    <location>
        <begin position="12"/>
        <end position="69"/>
    </location>
</feature>
<dbReference type="InterPro" id="IPR001623">
    <property type="entry name" value="DnaJ_domain"/>
</dbReference>
<accession>A0A812RTI8</accession>
<dbReference type="SMART" id="SM00271">
    <property type="entry name" value="DnaJ"/>
    <property type="match status" value="1"/>
</dbReference>
<feature type="region of interest" description="Disordered" evidence="1">
    <location>
        <begin position="75"/>
        <end position="109"/>
    </location>
</feature>
<dbReference type="Gene3D" id="1.10.287.110">
    <property type="entry name" value="DnaJ domain"/>
    <property type="match status" value="1"/>
</dbReference>
<gene>
    <name evidence="3" type="primary">dnaJ</name>
    <name evidence="3" type="ORF">SNAT2548_LOCUS24889</name>
</gene>
<sequence length="159" mass="17923">MWRAMVLRGLRSCHEILGLSPQASKEELRLRYHELARCLHPDACPTRANAQETFAELAEAYAACLRLIQAKPTPGRTLGPNPWNSPAARRPWMKPARPGNPTGSPTMASQGHFRWRVWNPSGATTTQAKNTYQGQPWKWRIKGPLTISAQKKAKGFLRR</sequence>
<dbReference type="InterPro" id="IPR036869">
    <property type="entry name" value="J_dom_sf"/>
</dbReference>
<dbReference type="SUPFAM" id="SSF46565">
    <property type="entry name" value="Chaperone J-domain"/>
    <property type="match status" value="1"/>
</dbReference>
<keyword evidence="4" id="KW-1185">Reference proteome</keyword>
<comment type="caution">
    <text evidence="3">The sequence shown here is derived from an EMBL/GenBank/DDBJ whole genome shotgun (WGS) entry which is preliminary data.</text>
</comment>
<proteinExistence type="predicted"/>
<dbReference type="CDD" id="cd06257">
    <property type="entry name" value="DnaJ"/>
    <property type="match status" value="1"/>
</dbReference>
<dbReference type="PROSITE" id="PS50076">
    <property type="entry name" value="DNAJ_2"/>
    <property type="match status" value="1"/>
</dbReference>
<evidence type="ECO:0000256" key="1">
    <source>
        <dbReference type="SAM" id="MobiDB-lite"/>
    </source>
</evidence>